<dbReference type="Pfam" id="PF02604">
    <property type="entry name" value="PhdYeFM_antitox"/>
    <property type="match status" value="1"/>
</dbReference>
<comment type="function">
    <text evidence="2">Antitoxin component of a type II toxin-antitoxin (TA) system.</text>
</comment>
<dbReference type="EMBL" id="JAKKDL010000020">
    <property type="protein sequence ID" value="MCF7530558.1"/>
    <property type="molecule type" value="Genomic_DNA"/>
</dbReference>
<sequence length="80" mass="8920">MQTINIQEAQNHLFRLTEAAAAGEVFIIAKAGRPMVRVVPHTERQKKQRRIGFMPEIAIPDNFNDWPDGGISEAFSGDGQ</sequence>
<gene>
    <name evidence="3" type="ORF">L4H06_10015</name>
</gene>
<evidence type="ECO:0000256" key="1">
    <source>
        <dbReference type="ARBA" id="ARBA00009981"/>
    </source>
</evidence>
<accession>A0AAW5AT51</accession>
<dbReference type="SUPFAM" id="SSF143120">
    <property type="entry name" value="YefM-like"/>
    <property type="match status" value="1"/>
</dbReference>
<evidence type="ECO:0000256" key="2">
    <source>
        <dbReference type="RuleBase" id="RU362080"/>
    </source>
</evidence>
<dbReference type="Gene3D" id="3.40.1620.10">
    <property type="entry name" value="YefM-like domain"/>
    <property type="match status" value="1"/>
</dbReference>
<evidence type="ECO:0000313" key="3">
    <source>
        <dbReference type="EMBL" id="MCF7530558.1"/>
    </source>
</evidence>
<dbReference type="NCBIfam" id="TIGR01552">
    <property type="entry name" value="phd_fam"/>
    <property type="match status" value="1"/>
</dbReference>
<dbReference type="Proteomes" id="UP001201397">
    <property type="component" value="Unassembled WGS sequence"/>
</dbReference>
<comment type="similarity">
    <text evidence="1 2">Belongs to the phD/YefM antitoxin family.</text>
</comment>
<evidence type="ECO:0000313" key="4">
    <source>
        <dbReference type="Proteomes" id="UP001201397"/>
    </source>
</evidence>
<reference evidence="3" key="1">
    <citation type="submission" date="2022-01" db="EMBL/GenBank/DDBJ databases">
        <title>Neisseria sp. ZJ104.</title>
        <authorList>
            <person name="Yang C."/>
        </authorList>
    </citation>
    <scope>NUCLEOTIDE SEQUENCE</scope>
    <source>
        <strain evidence="3">ZJ104</strain>
    </source>
</reference>
<protein>
    <recommendedName>
        <fullName evidence="2">Antitoxin</fullName>
    </recommendedName>
</protein>
<comment type="caution">
    <text evidence="3">The sequence shown here is derived from an EMBL/GenBank/DDBJ whole genome shotgun (WGS) entry which is preliminary data.</text>
</comment>
<organism evidence="3 4">
    <name type="scientific">Neisseria lisongii</name>
    <dbReference type="NCBI Taxonomy" id="2912188"/>
    <lineage>
        <taxon>Bacteria</taxon>
        <taxon>Pseudomonadati</taxon>
        <taxon>Pseudomonadota</taxon>
        <taxon>Betaproteobacteria</taxon>
        <taxon>Neisseriales</taxon>
        <taxon>Neisseriaceae</taxon>
        <taxon>Neisseria</taxon>
    </lineage>
</organism>
<dbReference type="InterPro" id="IPR036165">
    <property type="entry name" value="YefM-like_sf"/>
</dbReference>
<name>A0AAW5AT51_9NEIS</name>
<proteinExistence type="inferred from homology"/>
<dbReference type="RefSeq" id="WP_237093358.1">
    <property type="nucleotide sequence ID" value="NZ_JAKKDL010000020.1"/>
</dbReference>
<dbReference type="InterPro" id="IPR006442">
    <property type="entry name" value="Antitoxin_Phd/YefM"/>
</dbReference>
<dbReference type="AlphaFoldDB" id="A0AAW5AT51"/>